<keyword evidence="6" id="KW-0283">Flagellar rotation</keyword>
<keyword evidence="7 9" id="KW-1133">Transmembrane helix</keyword>
<gene>
    <name evidence="11" type="ORF">GCM10009096_07860</name>
</gene>
<evidence type="ECO:0000313" key="12">
    <source>
        <dbReference type="Proteomes" id="UP001500713"/>
    </source>
</evidence>
<dbReference type="InterPro" id="IPR047055">
    <property type="entry name" value="MotA-like"/>
</dbReference>
<keyword evidence="4" id="KW-1003">Cell membrane</keyword>
<reference evidence="11 12" key="1">
    <citation type="journal article" date="2019" name="Int. J. Syst. Evol. Microbiol.">
        <title>The Global Catalogue of Microorganisms (GCM) 10K type strain sequencing project: providing services to taxonomists for standard genome sequencing and annotation.</title>
        <authorList>
            <consortium name="The Broad Institute Genomics Platform"/>
            <consortium name="The Broad Institute Genome Sequencing Center for Infectious Disease"/>
            <person name="Wu L."/>
            <person name="Ma J."/>
        </authorList>
    </citation>
    <scope>NUCLEOTIDE SEQUENCE [LARGE SCALE GENOMIC DNA]</scope>
    <source>
        <strain evidence="11 12">JCM 14162</strain>
    </source>
</reference>
<evidence type="ECO:0000256" key="7">
    <source>
        <dbReference type="ARBA" id="ARBA00022989"/>
    </source>
</evidence>
<feature type="domain" description="MotA/TolQ/ExbB proton channel" evidence="10">
    <location>
        <begin position="91"/>
        <end position="191"/>
    </location>
</feature>
<comment type="similarity">
    <text evidence="2">Belongs to the MotA family.</text>
</comment>
<evidence type="ECO:0000313" key="11">
    <source>
        <dbReference type="EMBL" id="GAA0469358.1"/>
    </source>
</evidence>
<comment type="subcellular location">
    <subcellularLocation>
        <location evidence="1">Cell membrane</location>
        <topology evidence="1">Multi-pass membrane protein</topology>
    </subcellularLocation>
</comment>
<sequence length="212" mass="23342">MQPIVELFDPLAFGLVWFGSIAVVGLQEGRASLLQGFFVWQILFRANPTRDAQSSRQALTRIKAVTDAKGLQCIDHVGSKNPFVARASAYFASDQNTDRFASWANTHLQEREVLQTDVVRFWTAVADVAPAIGMIGTIIGLVRLFADIDNAANLGSAMALALLTTLYGLLLSNVVAAPISHRFQRLSAEELKWQRMFVDELTALAMRSEKST</sequence>
<protein>
    <recommendedName>
        <fullName evidence="10">MotA/TolQ/ExbB proton channel domain-containing protein</fullName>
    </recommendedName>
</protein>
<dbReference type="PANTHER" id="PTHR30433">
    <property type="entry name" value="CHEMOTAXIS PROTEIN MOTA"/>
    <property type="match status" value="1"/>
</dbReference>
<evidence type="ECO:0000256" key="5">
    <source>
        <dbReference type="ARBA" id="ARBA00022692"/>
    </source>
</evidence>
<evidence type="ECO:0000256" key="4">
    <source>
        <dbReference type="ARBA" id="ARBA00022475"/>
    </source>
</evidence>
<dbReference type="PANTHER" id="PTHR30433:SF2">
    <property type="entry name" value="MOTILITY PROTEIN A"/>
    <property type="match status" value="1"/>
</dbReference>
<dbReference type="RefSeq" id="WP_229956638.1">
    <property type="nucleotide sequence ID" value="NZ_BAAAEM010000002.1"/>
</dbReference>
<proteinExistence type="inferred from homology"/>
<dbReference type="Pfam" id="PF01618">
    <property type="entry name" value="MotA_ExbB"/>
    <property type="match status" value="1"/>
</dbReference>
<evidence type="ECO:0000259" key="10">
    <source>
        <dbReference type="Pfam" id="PF01618"/>
    </source>
</evidence>
<dbReference type="InterPro" id="IPR000540">
    <property type="entry name" value="Flag_MotA_CS"/>
</dbReference>
<organism evidence="11 12">
    <name type="scientific">Parasphingorhabdus litoris</name>
    <dbReference type="NCBI Taxonomy" id="394733"/>
    <lineage>
        <taxon>Bacteria</taxon>
        <taxon>Pseudomonadati</taxon>
        <taxon>Pseudomonadota</taxon>
        <taxon>Alphaproteobacteria</taxon>
        <taxon>Sphingomonadales</taxon>
        <taxon>Sphingomonadaceae</taxon>
        <taxon>Parasphingorhabdus</taxon>
    </lineage>
</organism>
<evidence type="ECO:0000256" key="8">
    <source>
        <dbReference type="ARBA" id="ARBA00023136"/>
    </source>
</evidence>
<keyword evidence="8 9" id="KW-0472">Membrane</keyword>
<feature type="transmembrane region" description="Helical" evidence="9">
    <location>
        <begin position="121"/>
        <end position="145"/>
    </location>
</feature>
<keyword evidence="3" id="KW-0813">Transport</keyword>
<feature type="transmembrane region" description="Helical" evidence="9">
    <location>
        <begin position="157"/>
        <end position="176"/>
    </location>
</feature>
<comment type="caution">
    <text evidence="11">The sequence shown here is derived from an EMBL/GenBank/DDBJ whole genome shotgun (WGS) entry which is preliminary data.</text>
</comment>
<evidence type="ECO:0000256" key="1">
    <source>
        <dbReference type="ARBA" id="ARBA00004651"/>
    </source>
</evidence>
<dbReference type="PROSITE" id="PS01307">
    <property type="entry name" value="MOTA"/>
    <property type="match status" value="1"/>
</dbReference>
<keyword evidence="5 9" id="KW-0812">Transmembrane</keyword>
<name>A0ABN1A7A5_9SPHN</name>
<evidence type="ECO:0000256" key="3">
    <source>
        <dbReference type="ARBA" id="ARBA00022448"/>
    </source>
</evidence>
<dbReference type="EMBL" id="BAAAEM010000002">
    <property type="protein sequence ID" value="GAA0469358.1"/>
    <property type="molecule type" value="Genomic_DNA"/>
</dbReference>
<evidence type="ECO:0000256" key="2">
    <source>
        <dbReference type="ARBA" id="ARBA00008038"/>
    </source>
</evidence>
<accession>A0ABN1A7A5</accession>
<evidence type="ECO:0000256" key="9">
    <source>
        <dbReference type="SAM" id="Phobius"/>
    </source>
</evidence>
<dbReference type="Proteomes" id="UP001500713">
    <property type="component" value="Unassembled WGS sequence"/>
</dbReference>
<dbReference type="InterPro" id="IPR002898">
    <property type="entry name" value="MotA_ExbB_proton_chnl"/>
</dbReference>
<evidence type="ECO:0000256" key="6">
    <source>
        <dbReference type="ARBA" id="ARBA00022779"/>
    </source>
</evidence>
<keyword evidence="12" id="KW-1185">Reference proteome</keyword>